<evidence type="ECO:0000256" key="5">
    <source>
        <dbReference type="ARBA" id="ARBA00033433"/>
    </source>
</evidence>
<dbReference type="PATRIC" id="fig|1604020.3.peg.1816"/>
<feature type="chain" id="PRO_5002546223" description="Photosystem I reaction center subunit III" evidence="7">
    <location>
        <begin position="24"/>
        <end position="158"/>
    </location>
</feature>
<evidence type="ECO:0000256" key="6">
    <source>
        <dbReference type="RuleBase" id="RU368107"/>
    </source>
</evidence>
<dbReference type="GO" id="GO:0031676">
    <property type="term" value="C:plasma membrane-derived thylakoid membrane"/>
    <property type="evidence" value="ECO:0007669"/>
    <property type="project" value="UniProtKB-SubCell"/>
</dbReference>
<dbReference type="SUPFAM" id="SSF81536">
    <property type="entry name" value="Subunit III of photosystem I reaction centre, PsaF"/>
    <property type="match status" value="1"/>
</dbReference>
<sequence>MKRLFAALLSAVLLFGFAPAAHADVAGLTLCADSPRFQERAAAAATEQAKARFNLYSQASCGEDGLPRLIVDGRFSHAGDFLIPSLLFLYMAGWIGWAGRSYMMAIRGKGSQMKEIQIDTTLALACAVRAVKWPVDAIGDMRSGAMFADDSQITVSPR</sequence>
<keyword evidence="6" id="KW-0793">Thylakoid</keyword>
<protein>
    <recommendedName>
        <fullName evidence="2 6">Photosystem I reaction center subunit III</fullName>
    </recommendedName>
    <alternativeName>
        <fullName evidence="5 6">PSI-F</fullName>
    </alternativeName>
</protein>
<keyword evidence="6" id="KW-0472">Membrane</keyword>
<dbReference type="PANTHER" id="PTHR34939:SF1">
    <property type="entry name" value="PHOTOSYSTEM I REACTION CENTER SUBUNIT III, CHLOROPLASTIC"/>
    <property type="match status" value="1"/>
</dbReference>
<dbReference type="AlphaFoldDB" id="A0A0G2J5H0"/>
<evidence type="ECO:0000256" key="2">
    <source>
        <dbReference type="ARBA" id="ARBA00016492"/>
    </source>
</evidence>
<comment type="similarity">
    <text evidence="1 6">Belongs to the PsaF family.</text>
</comment>
<feature type="transmembrane region" description="Helical" evidence="6">
    <location>
        <begin position="81"/>
        <end position="99"/>
    </location>
</feature>
<accession>A0A0G2J5H0</accession>
<dbReference type="Pfam" id="PF02507">
    <property type="entry name" value="PSI_PsaF"/>
    <property type="match status" value="1"/>
</dbReference>
<keyword evidence="6" id="KW-0812">Transmembrane</keyword>
<keyword evidence="6" id="KW-1133">Transmembrane helix</keyword>
<name>A0A0G2J5H0_9SYNE</name>
<proteinExistence type="inferred from homology"/>
<dbReference type="Proteomes" id="UP000035067">
    <property type="component" value="Unassembled WGS sequence"/>
</dbReference>
<dbReference type="GO" id="GO:0015979">
    <property type="term" value="P:photosynthesis"/>
    <property type="evidence" value="ECO:0007669"/>
    <property type="project" value="UniProtKB-UniRule"/>
</dbReference>
<evidence type="ECO:0000256" key="7">
    <source>
        <dbReference type="SAM" id="SignalP"/>
    </source>
</evidence>
<evidence type="ECO:0000313" key="9">
    <source>
        <dbReference type="Proteomes" id="UP000035067"/>
    </source>
</evidence>
<evidence type="ECO:0000313" key="8">
    <source>
        <dbReference type="EMBL" id="KKZ13035.1"/>
    </source>
</evidence>
<dbReference type="GO" id="GO:0009538">
    <property type="term" value="C:photosystem I reaction center"/>
    <property type="evidence" value="ECO:0007669"/>
    <property type="project" value="UniProtKB-UniRule"/>
</dbReference>
<keyword evidence="6 7" id="KW-0732">Signal</keyword>
<reference evidence="8 9" key="1">
    <citation type="submission" date="2015-01" db="EMBL/GenBank/DDBJ databases">
        <title>Lifestyle Evolution in Cyanobacterial Symbionts of Sponges.</title>
        <authorList>
            <person name="Burgsdorf I."/>
            <person name="Slaby B.M."/>
            <person name="Handley K.M."/>
            <person name="Haber M."/>
            <person name="Blom J."/>
            <person name="Marshall C.W."/>
            <person name="Gilbert J.A."/>
            <person name="Hentschel U."/>
            <person name="Steindler L."/>
        </authorList>
    </citation>
    <scope>NUCLEOTIDE SEQUENCE [LARGE SCALE GENOMIC DNA]</scope>
    <source>
        <strain evidence="8">SP3</strain>
    </source>
</reference>
<evidence type="ECO:0000256" key="3">
    <source>
        <dbReference type="ARBA" id="ARBA00022531"/>
    </source>
</evidence>
<dbReference type="InterPro" id="IPR003666">
    <property type="entry name" value="PSI_PsaF"/>
</dbReference>
<keyword evidence="3 6" id="KW-0602">Photosynthesis</keyword>
<feature type="signal peptide" evidence="7">
    <location>
        <begin position="1"/>
        <end position="23"/>
    </location>
</feature>
<dbReference type="EMBL" id="JXQG01000006">
    <property type="protein sequence ID" value="KKZ13035.1"/>
    <property type="molecule type" value="Genomic_DNA"/>
</dbReference>
<comment type="caution">
    <text evidence="8">The sequence shown here is derived from an EMBL/GenBank/DDBJ whole genome shotgun (WGS) entry which is preliminary data.</text>
</comment>
<gene>
    <name evidence="8" type="ORF">TE42_01910</name>
</gene>
<keyword evidence="4 6" id="KW-0603">Photosystem I</keyword>
<organism evidence="8 9">
    <name type="scientific">Candidatus Synechococcus spongiarum SP3</name>
    <dbReference type="NCBI Taxonomy" id="1604020"/>
    <lineage>
        <taxon>Bacteria</taxon>
        <taxon>Bacillati</taxon>
        <taxon>Cyanobacteriota</taxon>
        <taxon>Cyanophyceae</taxon>
        <taxon>Synechococcales</taxon>
        <taxon>Synechococcaceae</taxon>
        <taxon>Synechococcus</taxon>
    </lineage>
</organism>
<dbReference type="InterPro" id="IPR036577">
    <property type="entry name" value="PSI_PsaF_sf"/>
</dbReference>
<dbReference type="PANTHER" id="PTHR34939">
    <property type="entry name" value="PHOTOSYSTEM I REACTION CENTER SUBUNIT III, CHLOROPLASTIC"/>
    <property type="match status" value="1"/>
</dbReference>
<evidence type="ECO:0000256" key="4">
    <source>
        <dbReference type="ARBA" id="ARBA00022836"/>
    </source>
</evidence>
<comment type="function">
    <text evidence="6">Participates in efficiency of electron transfer from plastocyanin to P700 (or cytochrome c553 in algae and cyanobacteria). This plastocyanin-docking protein contributes to the specific association of plastocyanin to PSI.</text>
</comment>
<comment type="subcellular location">
    <subcellularLocation>
        <location evidence="6">Cellular thylakoid membrane</location>
    </subcellularLocation>
</comment>
<evidence type="ECO:0000256" key="1">
    <source>
        <dbReference type="ARBA" id="ARBA00008386"/>
    </source>
</evidence>
<dbReference type="Gene3D" id="1.10.8.110">
    <property type="entry name" value="Photosystem I PsaF, reaction centre subunit III"/>
    <property type="match status" value="1"/>
</dbReference>